<dbReference type="Pfam" id="PF02481">
    <property type="entry name" value="DNA_processg_A"/>
    <property type="match status" value="1"/>
</dbReference>
<sequence length="367" mass="38230">MADTSQLAAWLRLEQTPGLGFMTAHRLLSAFGSPEAVFDADPTQLRGMVGDKLAGKLLAPPSAAMLALIELTLAWAALDGNHLLLLADETYPQLLLEIPDPPLLLYAKGRIALLNQPSLAVVGSRNASAQGAAHARQFAQALSAAGLTIVSGLALGIDTAAHEGALLDGGATVAVIGTGADIVYPARNHALAHRVAEQGCIVSEYALGTPALPANFPRRNRIISGLSRGTLVVEAAAQSGSLITARLAAEQGRDVYAIPGSIQSPLARGCHDLIRQGARLVENAHDILNDFPGLQSHTYAPGKSAPLPFSDHPDNDLLKIIGYDPVSLNVLAARAGLDTATMSAQLLTLELDGQIEMLTGGMVRRSG</sequence>
<accession>A0ABY1QQE7</accession>
<dbReference type="SUPFAM" id="SSF102405">
    <property type="entry name" value="MCP/YpsA-like"/>
    <property type="match status" value="1"/>
</dbReference>
<evidence type="ECO:0000313" key="4">
    <source>
        <dbReference type="EMBL" id="SMP77753.1"/>
    </source>
</evidence>
<dbReference type="EMBL" id="FXUL01000027">
    <property type="protein sequence ID" value="SMP77753.1"/>
    <property type="molecule type" value="Genomic_DNA"/>
</dbReference>
<protein>
    <submittedName>
        <fullName evidence="4">DNA protecting protein DprA</fullName>
    </submittedName>
</protein>
<dbReference type="SUPFAM" id="SSF47781">
    <property type="entry name" value="RuvA domain 2-like"/>
    <property type="match status" value="1"/>
</dbReference>
<feature type="domain" description="DprA winged helix" evidence="3">
    <location>
        <begin position="304"/>
        <end position="361"/>
    </location>
</feature>
<dbReference type="RefSeq" id="WP_283444971.1">
    <property type="nucleotide sequence ID" value="NZ_FXUL01000027.1"/>
</dbReference>
<keyword evidence="5" id="KW-1185">Reference proteome</keyword>
<dbReference type="NCBIfam" id="TIGR00732">
    <property type="entry name" value="dprA"/>
    <property type="match status" value="1"/>
</dbReference>
<dbReference type="PANTHER" id="PTHR43022">
    <property type="entry name" value="PROTEIN SMF"/>
    <property type="match status" value="1"/>
</dbReference>
<evidence type="ECO:0000256" key="1">
    <source>
        <dbReference type="ARBA" id="ARBA00006525"/>
    </source>
</evidence>
<name>A0ABY1QQE7_9BURK</name>
<dbReference type="InterPro" id="IPR057666">
    <property type="entry name" value="DrpA_SLOG"/>
</dbReference>
<dbReference type="PANTHER" id="PTHR43022:SF1">
    <property type="entry name" value="PROTEIN SMF"/>
    <property type="match status" value="1"/>
</dbReference>
<evidence type="ECO:0000259" key="2">
    <source>
        <dbReference type="Pfam" id="PF02481"/>
    </source>
</evidence>
<dbReference type="InterPro" id="IPR036388">
    <property type="entry name" value="WH-like_DNA-bd_sf"/>
</dbReference>
<dbReference type="Gene3D" id="1.10.10.10">
    <property type="entry name" value="Winged helix-like DNA-binding domain superfamily/Winged helix DNA-binding domain"/>
    <property type="match status" value="1"/>
</dbReference>
<feature type="domain" description="Smf/DprA SLOG" evidence="2">
    <location>
        <begin position="83"/>
        <end position="291"/>
    </location>
</feature>
<dbReference type="Pfam" id="PF17782">
    <property type="entry name" value="WHD_DprA"/>
    <property type="match status" value="1"/>
</dbReference>
<comment type="similarity">
    <text evidence="1">Belongs to the DprA/Smf family.</text>
</comment>
<dbReference type="Gene3D" id="3.40.50.450">
    <property type="match status" value="1"/>
</dbReference>
<proteinExistence type="inferred from homology"/>
<dbReference type="InterPro" id="IPR041614">
    <property type="entry name" value="DprA_WH"/>
</dbReference>
<evidence type="ECO:0000313" key="5">
    <source>
        <dbReference type="Proteomes" id="UP001158049"/>
    </source>
</evidence>
<gene>
    <name evidence="4" type="ORF">SAMN06295970_12727</name>
</gene>
<comment type="caution">
    <text evidence="4">The sequence shown here is derived from an EMBL/GenBank/DDBJ whole genome shotgun (WGS) entry which is preliminary data.</text>
</comment>
<dbReference type="InterPro" id="IPR003488">
    <property type="entry name" value="DprA"/>
</dbReference>
<dbReference type="Proteomes" id="UP001158049">
    <property type="component" value="Unassembled WGS sequence"/>
</dbReference>
<evidence type="ECO:0000259" key="3">
    <source>
        <dbReference type="Pfam" id="PF17782"/>
    </source>
</evidence>
<reference evidence="4 5" key="1">
    <citation type="submission" date="2017-05" db="EMBL/GenBank/DDBJ databases">
        <authorList>
            <person name="Varghese N."/>
            <person name="Submissions S."/>
        </authorList>
    </citation>
    <scope>NUCLEOTIDE SEQUENCE [LARGE SCALE GENOMIC DNA]</scope>
    <source>
        <strain evidence="4 5">DSM 26001</strain>
    </source>
</reference>
<dbReference type="InterPro" id="IPR010994">
    <property type="entry name" value="RuvA_2-like"/>
</dbReference>
<organism evidence="4 5">
    <name type="scientific">Noviherbaspirillum suwonense</name>
    <dbReference type="NCBI Taxonomy" id="1224511"/>
    <lineage>
        <taxon>Bacteria</taxon>
        <taxon>Pseudomonadati</taxon>
        <taxon>Pseudomonadota</taxon>
        <taxon>Betaproteobacteria</taxon>
        <taxon>Burkholderiales</taxon>
        <taxon>Oxalobacteraceae</taxon>
        <taxon>Noviherbaspirillum</taxon>
    </lineage>
</organism>